<evidence type="ECO:0000313" key="1">
    <source>
        <dbReference type="EMBL" id="MFD1935969.1"/>
    </source>
</evidence>
<dbReference type="RefSeq" id="WP_379576072.1">
    <property type="nucleotide sequence ID" value="NZ_JBHUFV010000047.1"/>
</dbReference>
<sequence>MSAAQTVRAYHEARFRSDVAAAAVHLAEPFSFRSPFISSTDRTGHLSGLPEFVRIVTGVDLISELYGESEATLVYDVHTATPAGTQHTAEHFRLDGDGRITSITLIFDASPWQSMAALMT</sequence>
<reference evidence="2" key="1">
    <citation type="journal article" date="2019" name="Int. J. Syst. Evol. Microbiol.">
        <title>The Global Catalogue of Microorganisms (GCM) 10K type strain sequencing project: providing services to taxonomists for standard genome sequencing and annotation.</title>
        <authorList>
            <consortium name="The Broad Institute Genomics Platform"/>
            <consortium name="The Broad Institute Genome Sequencing Center for Infectious Disease"/>
            <person name="Wu L."/>
            <person name="Ma J."/>
        </authorList>
    </citation>
    <scope>NUCLEOTIDE SEQUENCE [LARGE SCALE GENOMIC DNA]</scope>
    <source>
        <strain evidence="2">ICMP 6774ER</strain>
    </source>
</reference>
<dbReference type="EMBL" id="JBHUFV010000047">
    <property type="protein sequence ID" value="MFD1935969.1"/>
    <property type="molecule type" value="Genomic_DNA"/>
</dbReference>
<dbReference type="Proteomes" id="UP001597368">
    <property type="component" value="Unassembled WGS sequence"/>
</dbReference>
<keyword evidence="2" id="KW-1185">Reference proteome</keyword>
<dbReference type="InterPro" id="IPR032710">
    <property type="entry name" value="NTF2-like_dom_sf"/>
</dbReference>
<organism evidence="1 2">
    <name type="scientific">Nonomuraea mangrovi</name>
    <dbReference type="NCBI Taxonomy" id="2316207"/>
    <lineage>
        <taxon>Bacteria</taxon>
        <taxon>Bacillati</taxon>
        <taxon>Actinomycetota</taxon>
        <taxon>Actinomycetes</taxon>
        <taxon>Streptosporangiales</taxon>
        <taxon>Streptosporangiaceae</taxon>
        <taxon>Nonomuraea</taxon>
    </lineage>
</organism>
<comment type="caution">
    <text evidence="1">The sequence shown here is derived from an EMBL/GenBank/DDBJ whole genome shotgun (WGS) entry which is preliminary data.</text>
</comment>
<gene>
    <name evidence="1" type="ORF">ACFSKW_31310</name>
</gene>
<evidence type="ECO:0000313" key="2">
    <source>
        <dbReference type="Proteomes" id="UP001597368"/>
    </source>
</evidence>
<dbReference type="Gene3D" id="3.10.450.50">
    <property type="match status" value="1"/>
</dbReference>
<protein>
    <recommendedName>
        <fullName evidence="3">Nuclear transport factor 2 family protein</fullName>
    </recommendedName>
</protein>
<evidence type="ECO:0008006" key="3">
    <source>
        <dbReference type="Google" id="ProtNLM"/>
    </source>
</evidence>
<name>A0ABW4T6F5_9ACTN</name>
<accession>A0ABW4T6F5</accession>
<dbReference type="SUPFAM" id="SSF54427">
    <property type="entry name" value="NTF2-like"/>
    <property type="match status" value="1"/>
</dbReference>
<proteinExistence type="predicted"/>